<protein>
    <submittedName>
        <fullName evidence="1">Uncharacterized protein</fullName>
    </submittedName>
</protein>
<organism evidence="1 2">
    <name type="scientific">Flavobacterium urocaniciphilum</name>
    <dbReference type="NCBI Taxonomy" id="1299341"/>
    <lineage>
        <taxon>Bacteria</taxon>
        <taxon>Pseudomonadati</taxon>
        <taxon>Bacteroidota</taxon>
        <taxon>Flavobacteriia</taxon>
        <taxon>Flavobacteriales</taxon>
        <taxon>Flavobacteriaceae</taxon>
        <taxon>Flavobacterium</taxon>
    </lineage>
</organism>
<name>A0A1H9CRU7_9FLAO</name>
<proteinExistence type="predicted"/>
<dbReference type="STRING" id="1299341.SAMN05444005_10544"/>
<evidence type="ECO:0000313" key="2">
    <source>
        <dbReference type="Proteomes" id="UP000198648"/>
    </source>
</evidence>
<sequence>MKIYDTILCCENYNPIKKIKWIRDVSSDTKNLTFFKADLYNSVRKRKKYSLRLWTIYNELDNSCVLLIMGKLKFWFHQEYLENELTDEEYEECLKLLHTELDLIFTPRKRRLFKSKHMLLYHKNDEYRYRICMDYHSYEKLNRLEKHLKETWI</sequence>
<dbReference type="AlphaFoldDB" id="A0A1H9CRU7"/>
<gene>
    <name evidence="1" type="ORF">SAMN05444005_10544</name>
</gene>
<keyword evidence="2" id="KW-1185">Reference proteome</keyword>
<accession>A0A1H9CRU7</accession>
<dbReference type="Proteomes" id="UP000198648">
    <property type="component" value="Unassembled WGS sequence"/>
</dbReference>
<dbReference type="RefSeq" id="WP_091468282.1">
    <property type="nucleotide sequence ID" value="NZ_FOEI01000005.1"/>
</dbReference>
<evidence type="ECO:0000313" key="1">
    <source>
        <dbReference type="EMBL" id="SEQ03879.1"/>
    </source>
</evidence>
<dbReference type="EMBL" id="FOEI01000005">
    <property type="protein sequence ID" value="SEQ03879.1"/>
    <property type="molecule type" value="Genomic_DNA"/>
</dbReference>
<reference evidence="1 2" key="1">
    <citation type="submission" date="2016-10" db="EMBL/GenBank/DDBJ databases">
        <authorList>
            <person name="de Groot N.N."/>
        </authorList>
    </citation>
    <scope>NUCLEOTIDE SEQUENCE [LARGE SCALE GENOMIC DNA]</scope>
    <source>
        <strain evidence="1 2">DSM 27078</strain>
    </source>
</reference>